<sequence>MLRWSRLVGLTIEWTCHGIPWLATTAVWLSLLWSYAAEFSLPKRKAPPIAGWTFERWLSGPNVFLFPNQWTKACCLLFSLLLDASVVGILKSMIRRPRPKGDKITDMHLTVPQDMWSFPSGHASRAILLLWLLPDMFHFQQCHLLLLGVWALVVCISRYAMQRHHLTDILAGGLLGFLQYHFVILIDWPALLYTLWFGRLGENQVLFTPGTGILRVGESEAITCVVQPSAEGTFKLQDTQSRTDLISINETERAIKPPEREVAYTKYGSTTVTCTWTAQSGGQSLKKTLTVRILPKDLAGTLDGKTTGDLTLMAGDKTALQCGFLPPDAAGMLNGLWNATADPPEAATIKVAEDHTKAEVLPPTEQGFLEVPGEFSVRCVFYSPENTVIHEFTQKVIVTPKTETTNAAFSLQPGWTSWTLNGLLLHFTSDYLEFSER</sequence>
<name>A0A8T1MTV6_CLOSI</name>
<dbReference type="Proteomes" id="UP000286415">
    <property type="component" value="Unassembled WGS sequence"/>
</dbReference>
<feature type="domain" description="Phosphatidic acid phosphatase type 2/haloperoxidase" evidence="2">
    <location>
        <begin position="73"/>
        <end position="184"/>
    </location>
</feature>
<evidence type="ECO:0000313" key="4">
    <source>
        <dbReference type="Proteomes" id="UP000286415"/>
    </source>
</evidence>
<keyword evidence="4" id="KW-1185">Reference proteome</keyword>
<keyword evidence="1" id="KW-0472">Membrane</keyword>
<reference evidence="3 4" key="1">
    <citation type="journal article" date="2018" name="Biotechnol. Adv.">
        <title>Improved genomic resources and new bioinformatic workflow for the carcinogenic parasite Clonorchis sinensis: Biotechnological implications.</title>
        <authorList>
            <person name="Wang D."/>
            <person name="Korhonen P.K."/>
            <person name="Gasser R.B."/>
            <person name="Young N.D."/>
        </authorList>
    </citation>
    <scope>NUCLEOTIDE SEQUENCE [LARGE SCALE GENOMIC DNA]</scope>
    <source>
        <strain evidence="3">Cs-k2</strain>
    </source>
</reference>
<dbReference type="SUPFAM" id="SSF48317">
    <property type="entry name" value="Acid phosphatase/Vanadium-dependent haloperoxidase"/>
    <property type="match status" value="1"/>
</dbReference>
<dbReference type="SMART" id="SM00014">
    <property type="entry name" value="acidPPc"/>
    <property type="match status" value="1"/>
</dbReference>
<reference evidence="3 4" key="2">
    <citation type="journal article" date="2021" name="Genomics">
        <title>High-quality reference genome for Clonorchis sinensis.</title>
        <authorList>
            <person name="Young N.D."/>
            <person name="Stroehlein A.J."/>
            <person name="Kinkar L."/>
            <person name="Wang T."/>
            <person name="Sohn W.M."/>
            <person name="Chang B.C.H."/>
            <person name="Kaur P."/>
            <person name="Weisz D."/>
            <person name="Dudchenko O."/>
            <person name="Aiden E.L."/>
            <person name="Korhonen P.K."/>
            <person name="Gasser R.B."/>
        </authorList>
    </citation>
    <scope>NUCLEOTIDE SEQUENCE [LARGE SCALE GENOMIC DNA]</scope>
    <source>
        <strain evidence="3">Cs-k2</strain>
    </source>
</reference>
<protein>
    <submittedName>
        <fullName evidence="3">Phospholipid phosphatase 6</fullName>
    </submittedName>
</protein>
<dbReference type="InterPro" id="IPR036938">
    <property type="entry name" value="PAP2/HPO_sf"/>
</dbReference>
<dbReference type="InterPro" id="IPR000326">
    <property type="entry name" value="PAP2/HPO"/>
</dbReference>
<gene>
    <name evidence="3" type="ORF">CSKR_109017</name>
</gene>
<dbReference type="AlphaFoldDB" id="A0A8T1MTV6"/>
<dbReference type="Gene3D" id="1.20.144.10">
    <property type="entry name" value="Phosphatidic acid phosphatase type 2/haloperoxidase"/>
    <property type="match status" value="1"/>
</dbReference>
<dbReference type="PANTHER" id="PTHR14969">
    <property type="entry name" value="SPHINGOSINE-1-PHOSPHATE PHOSPHOHYDROLASE"/>
    <property type="match status" value="1"/>
</dbReference>
<evidence type="ECO:0000259" key="2">
    <source>
        <dbReference type="SMART" id="SM00014"/>
    </source>
</evidence>
<feature type="transmembrane region" description="Helical" evidence="1">
    <location>
        <begin position="173"/>
        <end position="196"/>
    </location>
</feature>
<dbReference type="OrthoDB" id="10266771at2759"/>
<keyword evidence="1" id="KW-1133">Transmembrane helix</keyword>
<dbReference type="GO" id="GO:0042392">
    <property type="term" value="F:sphingosine-1-phosphate phosphatase activity"/>
    <property type="evidence" value="ECO:0007669"/>
    <property type="project" value="TreeGrafter"/>
</dbReference>
<evidence type="ECO:0000313" key="3">
    <source>
        <dbReference type="EMBL" id="KAG5452814.1"/>
    </source>
</evidence>
<comment type="caution">
    <text evidence="3">The sequence shown here is derived from an EMBL/GenBank/DDBJ whole genome shotgun (WGS) entry which is preliminary data.</text>
</comment>
<dbReference type="EMBL" id="NIRI02000013">
    <property type="protein sequence ID" value="KAG5452814.1"/>
    <property type="molecule type" value="Genomic_DNA"/>
</dbReference>
<accession>A0A8T1MTV6</accession>
<organism evidence="3 4">
    <name type="scientific">Clonorchis sinensis</name>
    <name type="common">Chinese liver fluke</name>
    <dbReference type="NCBI Taxonomy" id="79923"/>
    <lineage>
        <taxon>Eukaryota</taxon>
        <taxon>Metazoa</taxon>
        <taxon>Spiralia</taxon>
        <taxon>Lophotrochozoa</taxon>
        <taxon>Platyhelminthes</taxon>
        <taxon>Trematoda</taxon>
        <taxon>Digenea</taxon>
        <taxon>Opisthorchiida</taxon>
        <taxon>Opisthorchiata</taxon>
        <taxon>Opisthorchiidae</taxon>
        <taxon>Clonorchis</taxon>
    </lineage>
</organism>
<feature type="transmembrane region" description="Helical" evidence="1">
    <location>
        <begin position="144"/>
        <end position="161"/>
    </location>
</feature>
<dbReference type="Pfam" id="PF01569">
    <property type="entry name" value="PAP2"/>
    <property type="match status" value="1"/>
</dbReference>
<proteinExistence type="predicted"/>
<keyword evidence="1" id="KW-0812">Transmembrane</keyword>
<dbReference type="PANTHER" id="PTHR14969:SF13">
    <property type="entry name" value="AT30094P"/>
    <property type="match status" value="1"/>
</dbReference>
<evidence type="ECO:0000256" key="1">
    <source>
        <dbReference type="SAM" id="Phobius"/>
    </source>
</evidence>